<proteinExistence type="predicted"/>
<dbReference type="RefSeq" id="WP_027453112.1">
    <property type="nucleotide sequence ID" value="NZ_BPTR01000001.1"/>
</dbReference>
<dbReference type="GeneID" id="72479239"/>
<dbReference type="Proteomes" id="UP000216189">
    <property type="component" value="Unassembled WGS sequence"/>
</dbReference>
<comment type="caution">
    <text evidence="1">The sequence shown here is derived from an EMBL/GenBank/DDBJ whole genome shotgun (WGS) entry which is preliminary data.</text>
</comment>
<dbReference type="EMBL" id="NPJF01000026">
    <property type="protein sequence ID" value="OYP55842.1"/>
    <property type="molecule type" value="Genomic_DNA"/>
</dbReference>
<evidence type="ECO:0000313" key="2">
    <source>
        <dbReference type="EMBL" id="OYP55842.1"/>
    </source>
</evidence>
<sequence length="76" mass="8801">MTENVYNLLADPQFLKSILDGNLMPRDIQYSSHLHPTQEDIDEAKQILLHLDEEECCIPQEELIALKKRIKVALEV</sequence>
<dbReference type="AlphaFoldDB" id="A0AA37HXP6"/>
<evidence type="ECO:0000313" key="4">
    <source>
        <dbReference type="Proteomes" id="UP000887043"/>
    </source>
</evidence>
<dbReference type="EMBL" id="BPTR01000001">
    <property type="protein sequence ID" value="GJG27692.1"/>
    <property type="molecule type" value="Genomic_DNA"/>
</dbReference>
<evidence type="ECO:0000313" key="3">
    <source>
        <dbReference type="Proteomes" id="UP000216189"/>
    </source>
</evidence>
<reference evidence="1" key="2">
    <citation type="submission" date="2021-08" db="EMBL/GenBank/DDBJ databases">
        <title>Prevotella lacticifex sp. nov., isolated from rumen of cow.</title>
        <authorList>
            <person name="Shinkai T."/>
            <person name="Ikeyama N."/>
            <person name="Kumagai M."/>
            <person name="Ohmori H."/>
            <person name="Sakamoto M."/>
            <person name="Ohkuma M."/>
            <person name="Mitsumori M."/>
        </authorList>
    </citation>
    <scope>NUCLEOTIDE SEQUENCE</scope>
    <source>
        <strain evidence="1">DSM 11371</strain>
    </source>
</reference>
<name>A0AA37HXP6_SEGBR</name>
<dbReference type="Proteomes" id="UP000887043">
    <property type="component" value="Unassembled WGS sequence"/>
</dbReference>
<evidence type="ECO:0000313" key="1">
    <source>
        <dbReference type="EMBL" id="GJG27692.1"/>
    </source>
</evidence>
<reference evidence="2 3" key="1">
    <citation type="submission" date="2017-08" db="EMBL/GenBank/DDBJ databases">
        <title>Comparative genomics of non-oral Prevotella species.</title>
        <authorList>
            <person name="Accetto T."/>
            <person name="Nograsek B."/>
            <person name="Avgustin G."/>
        </authorList>
    </citation>
    <scope>NUCLEOTIDE SEQUENCE [LARGE SCALE GENOMIC DNA]</scope>
    <source>
        <strain evidence="2 3">TC1-1</strain>
    </source>
</reference>
<protein>
    <submittedName>
        <fullName evidence="1">Uncharacterized protein</fullName>
    </submittedName>
</protein>
<accession>A0AA37HXP6</accession>
<organism evidence="1 4">
    <name type="scientific">Segatella bryantii</name>
    <name type="common">Prevotella bryantii</name>
    <dbReference type="NCBI Taxonomy" id="77095"/>
    <lineage>
        <taxon>Bacteria</taxon>
        <taxon>Pseudomonadati</taxon>
        <taxon>Bacteroidota</taxon>
        <taxon>Bacteroidia</taxon>
        <taxon>Bacteroidales</taxon>
        <taxon>Prevotellaceae</taxon>
        <taxon>Segatella</taxon>
    </lineage>
</organism>
<keyword evidence="3" id="KW-1185">Reference proteome</keyword>
<gene>
    <name evidence="2" type="ORF">CIK91_05785</name>
    <name evidence="1" type="ORF">PRRU23_13920</name>
</gene>